<feature type="region of interest" description="Disordered" evidence="1">
    <location>
        <begin position="39"/>
        <end position="63"/>
    </location>
</feature>
<keyword evidence="3" id="KW-1185">Reference proteome</keyword>
<dbReference type="AlphaFoldDB" id="A0A4Z2JEI8"/>
<name>A0A4Z2JEI8_9TELE</name>
<feature type="compositionally biased region" description="Basic residues" evidence="1">
    <location>
        <begin position="51"/>
        <end position="60"/>
    </location>
</feature>
<organism evidence="2 3">
    <name type="scientific">Liparis tanakae</name>
    <name type="common">Tanaka's snailfish</name>
    <dbReference type="NCBI Taxonomy" id="230148"/>
    <lineage>
        <taxon>Eukaryota</taxon>
        <taxon>Metazoa</taxon>
        <taxon>Chordata</taxon>
        <taxon>Craniata</taxon>
        <taxon>Vertebrata</taxon>
        <taxon>Euteleostomi</taxon>
        <taxon>Actinopterygii</taxon>
        <taxon>Neopterygii</taxon>
        <taxon>Teleostei</taxon>
        <taxon>Neoteleostei</taxon>
        <taxon>Acanthomorphata</taxon>
        <taxon>Eupercaria</taxon>
        <taxon>Perciformes</taxon>
        <taxon>Cottioidei</taxon>
        <taxon>Cottales</taxon>
        <taxon>Liparidae</taxon>
        <taxon>Liparis</taxon>
    </lineage>
</organism>
<sequence>MSLDISFSRVSRCLPNSSSGQWRSLMKVCRASSFQKRSSDVPEPLLQGHRSDHHAKACRWRGKDKEERETEYREWKEINRRKEGGYRGMREAGVREASTPGTRLIATGLPLNATRCR</sequence>
<protein>
    <submittedName>
        <fullName evidence="2">Uncharacterized protein</fullName>
    </submittedName>
</protein>
<evidence type="ECO:0000313" key="2">
    <source>
        <dbReference type="EMBL" id="TNN88203.1"/>
    </source>
</evidence>
<evidence type="ECO:0000313" key="3">
    <source>
        <dbReference type="Proteomes" id="UP000314294"/>
    </source>
</evidence>
<dbReference type="EMBL" id="SRLO01000006">
    <property type="protein sequence ID" value="TNN88203.1"/>
    <property type="molecule type" value="Genomic_DNA"/>
</dbReference>
<gene>
    <name evidence="2" type="ORF">EYF80_001419</name>
</gene>
<feature type="region of interest" description="Disordered" evidence="1">
    <location>
        <begin position="90"/>
        <end position="117"/>
    </location>
</feature>
<dbReference type="Proteomes" id="UP000314294">
    <property type="component" value="Unassembled WGS sequence"/>
</dbReference>
<reference evidence="2 3" key="1">
    <citation type="submission" date="2019-03" db="EMBL/GenBank/DDBJ databases">
        <title>First draft genome of Liparis tanakae, snailfish: a comprehensive survey of snailfish specific genes.</title>
        <authorList>
            <person name="Kim W."/>
            <person name="Song I."/>
            <person name="Jeong J.-H."/>
            <person name="Kim D."/>
            <person name="Kim S."/>
            <person name="Ryu S."/>
            <person name="Song J.Y."/>
            <person name="Lee S.K."/>
        </authorList>
    </citation>
    <scope>NUCLEOTIDE SEQUENCE [LARGE SCALE GENOMIC DNA]</scope>
    <source>
        <tissue evidence="2">Muscle</tissue>
    </source>
</reference>
<proteinExistence type="predicted"/>
<accession>A0A4Z2JEI8</accession>
<comment type="caution">
    <text evidence="2">The sequence shown here is derived from an EMBL/GenBank/DDBJ whole genome shotgun (WGS) entry which is preliminary data.</text>
</comment>
<evidence type="ECO:0000256" key="1">
    <source>
        <dbReference type="SAM" id="MobiDB-lite"/>
    </source>
</evidence>